<gene>
    <name evidence="2" type="ORF">O3G_MSEX013338</name>
</gene>
<name>A0A921ZRI9_MANSE</name>
<feature type="region of interest" description="Disordered" evidence="1">
    <location>
        <begin position="94"/>
        <end position="169"/>
    </location>
</feature>
<evidence type="ECO:0000313" key="2">
    <source>
        <dbReference type="EMBL" id="KAG6462554.1"/>
    </source>
</evidence>
<keyword evidence="3" id="KW-1185">Reference proteome</keyword>
<proteinExistence type="predicted"/>
<dbReference type="Proteomes" id="UP000791440">
    <property type="component" value="Unassembled WGS sequence"/>
</dbReference>
<dbReference type="AlphaFoldDB" id="A0A921ZRI9"/>
<organism evidence="2 3">
    <name type="scientific">Manduca sexta</name>
    <name type="common">Tobacco hawkmoth</name>
    <name type="synonym">Tobacco hornworm</name>
    <dbReference type="NCBI Taxonomy" id="7130"/>
    <lineage>
        <taxon>Eukaryota</taxon>
        <taxon>Metazoa</taxon>
        <taxon>Ecdysozoa</taxon>
        <taxon>Arthropoda</taxon>
        <taxon>Hexapoda</taxon>
        <taxon>Insecta</taxon>
        <taxon>Pterygota</taxon>
        <taxon>Neoptera</taxon>
        <taxon>Endopterygota</taxon>
        <taxon>Lepidoptera</taxon>
        <taxon>Glossata</taxon>
        <taxon>Ditrysia</taxon>
        <taxon>Bombycoidea</taxon>
        <taxon>Sphingidae</taxon>
        <taxon>Sphinginae</taxon>
        <taxon>Sphingini</taxon>
        <taxon>Manduca</taxon>
    </lineage>
</organism>
<evidence type="ECO:0000256" key="1">
    <source>
        <dbReference type="SAM" id="MobiDB-lite"/>
    </source>
</evidence>
<reference evidence="2" key="1">
    <citation type="journal article" date="2016" name="Insect Biochem. Mol. Biol.">
        <title>Multifaceted biological insights from a draft genome sequence of the tobacco hornworm moth, Manduca sexta.</title>
        <authorList>
            <person name="Kanost M.R."/>
            <person name="Arrese E.L."/>
            <person name="Cao X."/>
            <person name="Chen Y.R."/>
            <person name="Chellapilla S."/>
            <person name="Goldsmith M.R."/>
            <person name="Grosse-Wilde E."/>
            <person name="Heckel D.G."/>
            <person name="Herndon N."/>
            <person name="Jiang H."/>
            <person name="Papanicolaou A."/>
            <person name="Qu J."/>
            <person name="Soulages J.L."/>
            <person name="Vogel H."/>
            <person name="Walters J."/>
            <person name="Waterhouse R.M."/>
            <person name="Ahn S.J."/>
            <person name="Almeida F.C."/>
            <person name="An C."/>
            <person name="Aqrawi P."/>
            <person name="Bretschneider A."/>
            <person name="Bryant W.B."/>
            <person name="Bucks S."/>
            <person name="Chao H."/>
            <person name="Chevignon G."/>
            <person name="Christen J.M."/>
            <person name="Clarke D.F."/>
            <person name="Dittmer N.T."/>
            <person name="Ferguson L.C.F."/>
            <person name="Garavelou S."/>
            <person name="Gordon K.H.J."/>
            <person name="Gunaratna R.T."/>
            <person name="Han Y."/>
            <person name="Hauser F."/>
            <person name="He Y."/>
            <person name="Heidel-Fischer H."/>
            <person name="Hirsh A."/>
            <person name="Hu Y."/>
            <person name="Jiang H."/>
            <person name="Kalra D."/>
            <person name="Klinner C."/>
            <person name="Konig C."/>
            <person name="Kovar C."/>
            <person name="Kroll A.R."/>
            <person name="Kuwar S.S."/>
            <person name="Lee S.L."/>
            <person name="Lehman R."/>
            <person name="Li K."/>
            <person name="Li Z."/>
            <person name="Liang H."/>
            <person name="Lovelace S."/>
            <person name="Lu Z."/>
            <person name="Mansfield J.H."/>
            <person name="McCulloch K.J."/>
            <person name="Mathew T."/>
            <person name="Morton B."/>
            <person name="Muzny D.M."/>
            <person name="Neunemann D."/>
            <person name="Ongeri F."/>
            <person name="Pauchet Y."/>
            <person name="Pu L.L."/>
            <person name="Pyrousis I."/>
            <person name="Rao X.J."/>
            <person name="Redding A."/>
            <person name="Roesel C."/>
            <person name="Sanchez-Gracia A."/>
            <person name="Schaack S."/>
            <person name="Shukla A."/>
            <person name="Tetreau G."/>
            <person name="Wang Y."/>
            <person name="Xiong G.H."/>
            <person name="Traut W."/>
            <person name="Walsh T.K."/>
            <person name="Worley K.C."/>
            <person name="Wu D."/>
            <person name="Wu W."/>
            <person name="Wu Y.Q."/>
            <person name="Zhang X."/>
            <person name="Zou Z."/>
            <person name="Zucker H."/>
            <person name="Briscoe A.D."/>
            <person name="Burmester T."/>
            <person name="Clem R.J."/>
            <person name="Feyereisen R."/>
            <person name="Grimmelikhuijzen C.J.P."/>
            <person name="Hamodrakas S.J."/>
            <person name="Hansson B.S."/>
            <person name="Huguet E."/>
            <person name="Jermiin L.S."/>
            <person name="Lan Q."/>
            <person name="Lehman H.K."/>
            <person name="Lorenzen M."/>
            <person name="Merzendorfer H."/>
            <person name="Michalopoulos I."/>
            <person name="Morton D.B."/>
            <person name="Muthukrishnan S."/>
            <person name="Oakeshott J.G."/>
            <person name="Palmer W."/>
            <person name="Park Y."/>
            <person name="Passarelli A.L."/>
            <person name="Rozas J."/>
            <person name="Schwartz L.M."/>
            <person name="Smith W."/>
            <person name="Southgate A."/>
            <person name="Vilcinskas A."/>
            <person name="Vogt R."/>
            <person name="Wang P."/>
            <person name="Werren J."/>
            <person name="Yu X.Q."/>
            <person name="Zhou J.J."/>
            <person name="Brown S.J."/>
            <person name="Scherer S.E."/>
            <person name="Richards S."/>
            <person name="Blissard G.W."/>
        </authorList>
    </citation>
    <scope>NUCLEOTIDE SEQUENCE</scope>
</reference>
<evidence type="ECO:0000313" key="3">
    <source>
        <dbReference type="Proteomes" id="UP000791440"/>
    </source>
</evidence>
<accession>A0A921ZRI9</accession>
<sequence length="169" mass="19245">MIFVYIINIKLIVIVIKTCLQKSSSSCQFIHISRRQLRIYRSILISIINLFCKIKGCTKNKERVQKMMDLLVAAGLEGKPTLEKCKAIKQATIDKKEQEKQAKKEARAKHKEDERKTEGAVPRRMTRGATGVKPRQRIVISSDEEDDTPAARRTLSKLRSSVNDDSDSD</sequence>
<dbReference type="EMBL" id="JH668862">
    <property type="protein sequence ID" value="KAG6462554.1"/>
    <property type="molecule type" value="Genomic_DNA"/>
</dbReference>
<comment type="caution">
    <text evidence="2">The sequence shown here is derived from an EMBL/GenBank/DDBJ whole genome shotgun (WGS) entry which is preliminary data.</text>
</comment>
<reference evidence="2" key="2">
    <citation type="submission" date="2020-12" db="EMBL/GenBank/DDBJ databases">
        <authorList>
            <person name="Kanost M."/>
        </authorList>
    </citation>
    <scope>NUCLEOTIDE SEQUENCE</scope>
</reference>
<protein>
    <submittedName>
        <fullName evidence="2">Uncharacterized protein</fullName>
    </submittedName>
</protein>
<feature type="compositionally biased region" description="Basic and acidic residues" evidence="1">
    <location>
        <begin position="94"/>
        <end position="118"/>
    </location>
</feature>